<name>I6XD58_9CAUD</name>
<proteinExistence type="predicted"/>
<accession>I6XD58</accession>
<gene>
    <name evidence="1" type="primary">88</name>
    <name evidence="1" type="ORF">MACNCHEESE_88</name>
</gene>
<dbReference type="GeneID" id="40235398"/>
<evidence type="ECO:0000313" key="1">
    <source>
        <dbReference type="EMBL" id="AFN37776.1"/>
    </source>
</evidence>
<protein>
    <submittedName>
        <fullName evidence="1">Uncharacterized protein</fullName>
    </submittedName>
</protein>
<organism evidence="1 2">
    <name type="scientific">Mycobacterium phage MacnCheese</name>
    <dbReference type="NCBI Taxonomy" id="2927982"/>
    <lineage>
        <taxon>Viruses</taxon>
        <taxon>Duplodnaviria</taxon>
        <taxon>Heunggongvirae</taxon>
        <taxon>Uroviricota</taxon>
        <taxon>Caudoviricetes</taxon>
        <taxon>Weiservirinae</taxon>
        <taxon>Keshuvirus</taxon>
        <taxon>Keshuvirus macncheese</taxon>
    </lineage>
</organism>
<sequence length="190" mass="20784">MAEVAFLDGPLRGRTQTVPGDQPRPSLDVCHVEPREVVYAADEPKGLAFDIERKVLTYRVFRSPYLAGPRWVAAMGERVGQTVLCVVPFTDYAARNLAASIDEILSELATERLRQMCVAEGLVAVEIRERWRGTLAEAKTAAHPYAEGGPNPLAQAAEQLGGYVGDPDMRLSLWQAIAAVPAADVQEVRR</sequence>
<dbReference type="KEGG" id="vg:40235398"/>
<dbReference type="Proteomes" id="UP000009002">
    <property type="component" value="Segment"/>
</dbReference>
<dbReference type="EMBL" id="JX042579">
    <property type="protein sequence ID" value="AFN37776.1"/>
    <property type="molecule type" value="Genomic_DNA"/>
</dbReference>
<dbReference type="RefSeq" id="YP_009638646.1">
    <property type="nucleotide sequence ID" value="NC_042338.1"/>
</dbReference>
<keyword evidence="2" id="KW-1185">Reference proteome</keyword>
<evidence type="ECO:0000313" key="2">
    <source>
        <dbReference type="Proteomes" id="UP000009002"/>
    </source>
</evidence>
<reference evidence="2" key="1">
    <citation type="submission" date="2012-05" db="EMBL/GenBank/DDBJ databases">
        <authorList>
            <person name="Everding T.M."/>
            <person name="Alkanani M.S."/>
            <person name="Bell A.C."/>
            <person name="Bohner A."/>
            <person name="Burghgraef A.L."/>
            <person name="DeVries J.T."/>
            <person name="Hooker S.J."/>
            <person name="Jansma C.A."/>
            <person name="Lang J.M."/>
            <person name="Lin J.Y."/>
            <person name="Newhof J.T."/>
            <person name="Noyes I.C.B."/>
            <person name="Schultz L.N."/>
            <person name="Stewart S.L."/>
            <person name="VandeHaar P.S."/>
            <person name="Vasquez J.A."/>
            <person name="Veldkamp K.L."/>
            <person name="Venema K.M."/>
            <person name="Westra V.A."/>
            <person name="Wrobel K.E."/>
            <person name="Harris A.D."/>
            <person name="Wertz J.T."/>
            <person name="DeJong R.J."/>
            <person name="Buck G.A."/>
            <person name="Campbell R."/>
            <person name="Carvalho M.R."/>
            <person name="Johnson A."/>
            <person name="Kettlewell J.M."/>
            <person name="Lee V."/>
            <person name="Loviza R."/>
            <person name="Renner D."/>
            <person name="Serrano M.G."/>
            <person name="Voegtly L.J."/>
            <person name="Walstead R."/>
            <person name="Wang Y.P."/>
            <person name="Bradley K.W."/>
            <person name="Khaja R."/>
            <person name="Lewis M.F."/>
            <person name="Barker L.P."/>
            <person name="Asai D.J."/>
            <person name="Bowman C.A."/>
            <person name="Russell D.A."/>
            <person name="Pope W.H."/>
            <person name="Jacobs-Sera D."/>
            <person name="Hendrix R.W."/>
            <person name="Hatfull G.F."/>
        </authorList>
    </citation>
    <scope>NUCLEOTIDE SEQUENCE [LARGE SCALE GENOMIC DNA]</scope>
</reference>